<keyword evidence="3" id="KW-1185">Reference proteome</keyword>
<dbReference type="AlphaFoldDB" id="A0A136JA30"/>
<organism evidence="2 3">
    <name type="scientific">Microdochium bolleyi</name>
    <dbReference type="NCBI Taxonomy" id="196109"/>
    <lineage>
        <taxon>Eukaryota</taxon>
        <taxon>Fungi</taxon>
        <taxon>Dikarya</taxon>
        <taxon>Ascomycota</taxon>
        <taxon>Pezizomycotina</taxon>
        <taxon>Sordariomycetes</taxon>
        <taxon>Xylariomycetidae</taxon>
        <taxon>Xylariales</taxon>
        <taxon>Microdochiaceae</taxon>
        <taxon>Microdochium</taxon>
    </lineage>
</organism>
<sequence length="55" mass="5591">MQLTTVATALFSLASLASAAVVITPVFTNQVVNKVSGDCAWGVVTPQGCAPLRGQ</sequence>
<evidence type="ECO:0000313" key="3">
    <source>
        <dbReference type="Proteomes" id="UP000070501"/>
    </source>
</evidence>
<dbReference type="Proteomes" id="UP000070501">
    <property type="component" value="Unassembled WGS sequence"/>
</dbReference>
<feature type="signal peptide" evidence="1">
    <location>
        <begin position="1"/>
        <end position="19"/>
    </location>
</feature>
<protein>
    <submittedName>
        <fullName evidence="2">Uncharacterized protein</fullName>
    </submittedName>
</protein>
<dbReference type="OrthoDB" id="5144659at2759"/>
<dbReference type="InParanoid" id="A0A136JA30"/>
<keyword evidence="1" id="KW-0732">Signal</keyword>
<proteinExistence type="predicted"/>
<name>A0A136JA30_9PEZI</name>
<evidence type="ECO:0000256" key="1">
    <source>
        <dbReference type="SAM" id="SignalP"/>
    </source>
</evidence>
<gene>
    <name evidence="2" type="ORF">Micbo1qcDRAFT_201955</name>
</gene>
<dbReference type="EMBL" id="KQ964247">
    <property type="protein sequence ID" value="KXJ94034.1"/>
    <property type="molecule type" value="Genomic_DNA"/>
</dbReference>
<feature type="chain" id="PRO_5007293648" evidence="1">
    <location>
        <begin position="20"/>
        <end position="55"/>
    </location>
</feature>
<evidence type="ECO:0000313" key="2">
    <source>
        <dbReference type="EMBL" id="KXJ94034.1"/>
    </source>
</evidence>
<reference evidence="3" key="1">
    <citation type="submission" date="2016-02" db="EMBL/GenBank/DDBJ databases">
        <title>Draft genome sequence of Microdochium bolleyi, a fungal endophyte of beachgrass.</title>
        <authorList>
            <consortium name="DOE Joint Genome Institute"/>
            <person name="David A.S."/>
            <person name="May G."/>
            <person name="Haridas S."/>
            <person name="Lim J."/>
            <person name="Wang M."/>
            <person name="Labutti K."/>
            <person name="Lipzen A."/>
            <person name="Barry K."/>
            <person name="Grigoriev I.V."/>
        </authorList>
    </citation>
    <scope>NUCLEOTIDE SEQUENCE [LARGE SCALE GENOMIC DNA]</scope>
    <source>
        <strain evidence="3">J235TASD1</strain>
    </source>
</reference>
<accession>A0A136JA30</accession>